<protein>
    <submittedName>
        <fullName evidence="4">DUF1593-domain-containing protein</fullName>
    </submittedName>
</protein>
<evidence type="ECO:0000256" key="1">
    <source>
        <dbReference type="SAM" id="SignalP"/>
    </source>
</evidence>
<keyword evidence="1" id="KW-0732">Signal</keyword>
<dbReference type="InterPro" id="IPR036452">
    <property type="entry name" value="Ribo_hydro-like"/>
</dbReference>
<reference evidence="4" key="1">
    <citation type="journal article" date="2021" name="Nat. Commun.">
        <title>Genetic determinants of endophytism in the Arabidopsis root mycobiome.</title>
        <authorList>
            <person name="Mesny F."/>
            <person name="Miyauchi S."/>
            <person name="Thiergart T."/>
            <person name="Pickel B."/>
            <person name="Atanasova L."/>
            <person name="Karlsson M."/>
            <person name="Huettel B."/>
            <person name="Barry K.W."/>
            <person name="Haridas S."/>
            <person name="Chen C."/>
            <person name="Bauer D."/>
            <person name="Andreopoulos W."/>
            <person name="Pangilinan J."/>
            <person name="LaButti K."/>
            <person name="Riley R."/>
            <person name="Lipzen A."/>
            <person name="Clum A."/>
            <person name="Drula E."/>
            <person name="Henrissat B."/>
            <person name="Kohler A."/>
            <person name="Grigoriev I.V."/>
            <person name="Martin F.M."/>
            <person name="Hacquard S."/>
        </authorList>
    </citation>
    <scope>NUCLEOTIDE SEQUENCE</scope>
    <source>
        <strain evidence="4">MPI-CAGE-AT-0147</strain>
    </source>
</reference>
<dbReference type="OrthoDB" id="3592035at2759"/>
<evidence type="ECO:0000313" key="5">
    <source>
        <dbReference type="Proteomes" id="UP000738349"/>
    </source>
</evidence>
<dbReference type="Proteomes" id="UP000738349">
    <property type="component" value="Unassembled WGS sequence"/>
</dbReference>
<gene>
    <name evidence="4" type="ORF">EDB81DRAFT_900634</name>
</gene>
<feature type="chain" id="PRO_5040108694" evidence="1">
    <location>
        <begin position="17"/>
        <end position="486"/>
    </location>
</feature>
<feature type="signal peptide" evidence="1">
    <location>
        <begin position="1"/>
        <end position="16"/>
    </location>
</feature>
<dbReference type="Gene3D" id="2.60.40.10">
    <property type="entry name" value="Immunoglobulins"/>
    <property type="match status" value="1"/>
</dbReference>
<proteinExistence type="predicted"/>
<accession>A0A9P9EP80</accession>
<dbReference type="EMBL" id="JAGMUV010000011">
    <property type="protein sequence ID" value="KAH7141038.1"/>
    <property type="molecule type" value="Genomic_DNA"/>
</dbReference>
<evidence type="ECO:0000259" key="3">
    <source>
        <dbReference type="Pfam" id="PF21027"/>
    </source>
</evidence>
<evidence type="ECO:0000313" key="4">
    <source>
        <dbReference type="EMBL" id="KAH7141038.1"/>
    </source>
</evidence>
<sequence>MRGHLLPFRLLAVCSGLPFFTQQPTVHALKTGLCDQARYENKPRVFIATDISNEPDDQMSLVRLLSHSNELDIVNVAGTTSVWKNTSIDLPSIFGVINGYGEATSNLNKNVPPAVQYPSAHKLLSSVVSGHPVYGRAVFDEPKLSNASIALIKAVDASLEPLWFLAWGGTNILAEALNEVRGKRRRRDVDEFVSKLRVYAISDQDNSGPWIRVHFPHLFYIVSIHGFSEYAMPTWLGISGELYRPFDLGGPNSSLITNEWLQDHIRIGPLGAHYLNWSVIMEGDTPSFLGLLPNGLNDPEHPEWGGWGGRYMPIDTSGLISTYSDATDMAIGLNNGTFASRWASIWRWRPAFQYDFATRIQWSIRSDPSKANHHPIAVINGTCGFKAWEVPYKNNTPIVLDASQSWDPDDDTLSFSWFHYREPNIRIGKNFPRVSQFATFTPLNSQGSKVSVTVNNNLTAHIILTIDDGGSQPLSAYRRIILQPTA</sequence>
<dbReference type="InterPro" id="IPR013783">
    <property type="entry name" value="Ig-like_fold"/>
</dbReference>
<dbReference type="Pfam" id="PF21027">
    <property type="entry name" value="Sde0182_C"/>
    <property type="match status" value="1"/>
</dbReference>
<dbReference type="Pfam" id="PF07632">
    <property type="entry name" value="Sde182_NH-like"/>
    <property type="match status" value="1"/>
</dbReference>
<name>A0A9P9EP80_9HYPO</name>
<keyword evidence="5" id="KW-1185">Reference proteome</keyword>
<dbReference type="InterPro" id="IPR048527">
    <property type="entry name" value="Sde182_C"/>
</dbReference>
<organism evidence="4 5">
    <name type="scientific">Dactylonectria macrodidyma</name>
    <dbReference type="NCBI Taxonomy" id="307937"/>
    <lineage>
        <taxon>Eukaryota</taxon>
        <taxon>Fungi</taxon>
        <taxon>Dikarya</taxon>
        <taxon>Ascomycota</taxon>
        <taxon>Pezizomycotina</taxon>
        <taxon>Sordariomycetes</taxon>
        <taxon>Hypocreomycetidae</taxon>
        <taxon>Hypocreales</taxon>
        <taxon>Nectriaceae</taxon>
        <taxon>Dactylonectria</taxon>
    </lineage>
</organism>
<feature type="domain" description="Cellulose-binding Sde182 nucleoside hydrolase-like" evidence="2">
    <location>
        <begin position="44"/>
        <end position="311"/>
    </location>
</feature>
<dbReference type="Gene3D" id="3.90.245.10">
    <property type="entry name" value="Ribonucleoside hydrolase-like"/>
    <property type="match status" value="1"/>
</dbReference>
<evidence type="ECO:0000259" key="2">
    <source>
        <dbReference type="Pfam" id="PF07632"/>
    </source>
</evidence>
<dbReference type="AlphaFoldDB" id="A0A9P9EP80"/>
<dbReference type="GO" id="GO:0016799">
    <property type="term" value="F:hydrolase activity, hydrolyzing N-glycosyl compounds"/>
    <property type="evidence" value="ECO:0007669"/>
    <property type="project" value="InterPro"/>
</dbReference>
<dbReference type="InterPro" id="IPR011483">
    <property type="entry name" value="Sde182_NH-like"/>
</dbReference>
<feature type="domain" description="Cellulose-binding Sde182 C-terminal" evidence="3">
    <location>
        <begin position="398"/>
        <end position="483"/>
    </location>
</feature>
<comment type="caution">
    <text evidence="4">The sequence shown here is derived from an EMBL/GenBank/DDBJ whole genome shotgun (WGS) entry which is preliminary data.</text>
</comment>